<dbReference type="PANTHER" id="PTHR30136:SF35">
    <property type="entry name" value="HTH-TYPE TRANSCRIPTIONAL REGULATOR RV1719"/>
    <property type="match status" value="1"/>
</dbReference>
<feature type="domain" description="HTH iclR-type" evidence="4">
    <location>
        <begin position="10"/>
        <end position="72"/>
    </location>
</feature>
<keyword evidence="2" id="KW-0238">DNA-binding</keyword>
<keyword evidence="1" id="KW-0805">Transcription regulation</keyword>
<keyword evidence="3" id="KW-0804">Transcription</keyword>
<reference evidence="6" key="1">
    <citation type="journal article" date="2015" name="Nature">
        <title>Complex archaea that bridge the gap between prokaryotes and eukaryotes.</title>
        <authorList>
            <person name="Spang A."/>
            <person name="Saw J.H."/>
            <person name="Jorgensen S.L."/>
            <person name="Zaremba-Niedzwiedzka K."/>
            <person name="Martijn J."/>
            <person name="Lind A.E."/>
            <person name="van Eijk R."/>
            <person name="Schleper C."/>
            <person name="Guy L."/>
            <person name="Ettema T.J."/>
        </authorList>
    </citation>
    <scope>NUCLEOTIDE SEQUENCE</scope>
</reference>
<protein>
    <recommendedName>
        <fullName evidence="7">HTH iclR-type domain-containing protein</fullName>
    </recommendedName>
</protein>
<dbReference type="PROSITE" id="PS51078">
    <property type="entry name" value="ICLR_ED"/>
    <property type="match status" value="1"/>
</dbReference>
<organism evidence="6">
    <name type="scientific">marine sediment metagenome</name>
    <dbReference type="NCBI Taxonomy" id="412755"/>
    <lineage>
        <taxon>unclassified sequences</taxon>
        <taxon>metagenomes</taxon>
        <taxon>ecological metagenomes</taxon>
    </lineage>
</organism>
<comment type="caution">
    <text evidence="6">The sequence shown here is derived from an EMBL/GenBank/DDBJ whole genome shotgun (WGS) entry which is preliminary data.</text>
</comment>
<name>A0A0F9CL30_9ZZZZ</name>
<evidence type="ECO:0000259" key="5">
    <source>
        <dbReference type="PROSITE" id="PS51078"/>
    </source>
</evidence>
<dbReference type="GO" id="GO:0045892">
    <property type="term" value="P:negative regulation of DNA-templated transcription"/>
    <property type="evidence" value="ECO:0007669"/>
    <property type="project" value="TreeGrafter"/>
</dbReference>
<dbReference type="EMBL" id="LAZR01035573">
    <property type="protein sequence ID" value="KKL27147.1"/>
    <property type="molecule type" value="Genomic_DNA"/>
</dbReference>
<accession>A0A0F9CL30</accession>
<dbReference type="InterPro" id="IPR050707">
    <property type="entry name" value="HTH_MetabolicPath_Reg"/>
</dbReference>
<dbReference type="InterPro" id="IPR014757">
    <property type="entry name" value="Tscrpt_reg_IclR_C"/>
</dbReference>
<dbReference type="Gene3D" id="3.30.450.40">
    <property type="match status" value="1"/>
</dbReference>
<dbReference type="GO" id="GO:0003677">
    <property type="term" value="F:DNA binding"/>
    <property type="evidence" value="ECO:0007669"/>
    <property type="project" value="UniProtKB-KW"/>
</dbReference>
<proteinExistence type="predicted"/>
<evidence type="ECO:0000259" key="4">
    <source>
        <dbReference type="PROSITE" id="PS51077"/>
    </source>
</evidence>
<evidence type="ECO:0000256" key="1">
    <source>
        <dbReference type="ARBA" id="ARBA00023015"/>
    </source>
</evidence>
<dbReference type="PROSITE" id="PS51077">
    <property type="entry name" value="HTH_ICLR"/>
    <property type="match status" value="1"/>
</dbReference>
<dbReference type="InterPro" id="IPR005471">
    <property type="entry name" value="Tscrpt_reg_IclR_N"/>
</dbReference>
<dbReference type="SMART" id="SM00346">
    <property type="entry name" value="HTH_ICLR"/>
    <property type="match status" value="1"/>
</dbReference>
<gene>
    <name evidence="6" type="ORF">LCGC14_2388080</name>
</gene>
<dbReference type="Pfam" id="PF09339">
    <property type="entry name" value="HTH_IclR"/>
    <property type="match status" value="1"/>
</dbReference>
<sequence length="197" mass="22511">MAVENNQYFSKTIEKGLIILNLFDRDHPRRSLTEISQITGINKTSVYRFVNTLVKLGYLTKNSSNKLLKLGPRAFVLGHNFLHSFDLLQGVKPLIDKAFIEHKITIDSALLYEYTLISLYRREAPNIITFRLPLVMDNLYARAMGKAVLAHINEAELSRFLGTAPLKKLTSKTFVQKEAILKELELTKNRGYAINNE</sequence>
<evidence type="ECO:0000256" key="2">
    <source>
        <dbReference type="ARBA" id="ARBA00023125"/>
    </source>
</evidence>
<dbReference type="InterPro" id="IPR029016">
    <property type="entry name" value="GAF-like_dom_sf"/>
</dbReference>
<dbReference type="SUPFAM" id="SSF55781">
    <property type="entry name" value="GAF domain-like"/>
    <property type="match status" value="1"/>
</dbReference>
<dbReference type="InterPro" id="IPR036388">
    <property type="entry name" value="WH-like_DNA-bd_sf"/>
</dbReference>
<evidence type="ECO:0000256" key="3">
    <source>
        <dbReference type="ARBA" id="ARBA00023163"/>
    </source>
</evidence>
<dbReference type="SUPFAM" id="SSF46785">
    <property type="entry name" value="Winged helix' DNA-binding domain"/>
    <property type="match status" value="1"/>
</dbReference>
<dbReference type="InterPro" id="IPR036390">
    <property type="entry name" value="WH_DNA-bd_sf"/>
</dbReference>
<dbReference type="AlphaFoldDB" id="A0A0F9CL30"/>
<dbReference type="Gene3D" id="1.10.10.10">
    <property type="entry name" value="Winged helix-like DNA-binding domain superfamily/Winged helix DNA-binding domain"/>
    <property type="match status" value="1"/>
</dbReference>
<evidence type="ECO:0008006" key="7">
    <source>
        <dbReference type="Google" id="ProtNLM"/>
    </source>
</evidence>
<dbReference type="PANTHER" id="PTHR30136">
    <property type="entry name" value="HELIX-TURN-HELIX TRANSCRIPTIONAL REGULATOR, ICLR FAMILY"/>
    <property type="match status" value="1"/>
</dbReference>
<evidence type="ECO:0000313" key="6">
    <source>
        <dbReference type="EMBL" id="KKL27147.1"/>
    </source>
</evidence>
<feature type="non-terminal residue" evidence="6">
    <location>
        <position position="197"/>
    </location>
</feature>
<dbReference type="GO" id="GO:0003700">
    <property type="term" value="F:DNA-binding transcription factor activity"/>
    <property type="evidence" value="ECO:0007669"/>
    <property type="project" value="TreeGrafter"/>
</dbReference>
<dbReference type="Pfam" id="PF01614">
    <property type="entry name" value="IclR_C"/>
    <property type="match status" value="1"/>
</dbReference>
<feature type="domain" description="IclR-ED" evidence="5">
    <location>
        <begin position="73"/>
        <end position="197"/>
    </location>
</feature>